<gene>
    <name evidence="1" type="ORF">MAM1_0142c06447</name>
</gene>
<sequence length="118" mass="13239">MSPELIPSPNNTIQQPRFAQIYIFVSANDELQNRLNIVGSSDVRPHIMRLLQNTMHNISLFVNIFKAMEELSSEQLNGIENIQIIFRAKSDTDTLHYNAPTADEIGVLIVGGKDESSI</sequence>
<evidence type="ECO:0000313" key="2">
    <source>
        <dbReference type="Proteomes" id="UP000053815"/>
    </source>
</evidence>
<organism evidence="1">
    <name type="scientific">Mucor ambiguus</name>
    <dbReference type="NCBI Taxonomy" id="91626"/>
    <lineage>
        <taxon>Eukaryota</taxon>
        <taxon>Fungi</taxon>
        <taxon>Fungi incertae sedis</taxon>
        <taxon>Mucoromycota</taxon>
        <taxon>Mucoromycotina</taxon>
        <taxon>Mucoromycetes</taxon>
        <taxon>Mucorales</taxon>
        <taxon>Mucorineae</taxon>
        <taxon>Mucoraceae</taxon>
        <taxon>Mucor</taxon>
    </lineage>
</organism>
<dbReference type="EMBL" id="DF836431">
    <property type="protein sequence ID" value="GAN06957.1"/>
    <property type="molecule type" value="Genomic_DNA"/>
</dbReference>
<keyword evidence="2" id="KW-1185">Reference proteome</keyword>
<evidence type="ECO:0000313" key="1">
    <source>
        <dbReference type="EMBL" id="GAN06957.1"/>
    </source>
</evidence>
<accession>A0A0C9MU66</accession>
<protein>
    <submittedName>
        <fullName evidence="1">Uncharacterized protein</fullName>
    </submittedName>
</protein>
<reference evidence="1" key="1">
    <citation type="submission" date="2014-09" db="EMBL/GenBank/DDBJ databases">
        <title>Draft genome sequence of an oleaginous Mucoromycotina fungus Mucor ambiguus NBRC6742.</title>
        <authorList>
            <person name="Takeda I."/>
            <person name="Yamane N."/>
            <person name="Morita T."/>
            <person name="Tamano K."/>
            <person name="Machida M."/>
            <person name="Baker S."/>
            <person name="Koike H."/>
        </authorList>
    </citation>
    <scope>NUCLEOTIDE SEQUENCE</scope>
    <source>
        <strain evidence="1">NBRC 6742</strain>
    </source>
</reference>
<proteinExistence type="predicted"/>
<dbReference type="OrthoDB" id="2447509at2759"/>
<dbReference type="AlphaFoldDB" id="A0A0C9MU66"/>
<dbReference type="Proteomes" id="UP000053815">
    <property type="component" value="Unassembled WGS sequence"/>
</dbReference>
<name>A0A0C9MU66_9FUNG</name>